<evidence type="ECO:0000313" key="7">
    <source>
        <dbReference type="Proteomes" id="UP001630127"/>
    </source>
</evidence>
<name>A0ABD2ZIC3_9GENT</name>
<dbReference type="CDD" id="cd14703">
    <property type="entry name" value="bZIP_plant_RF2"/>
    <property type="match status" value="1"/>
</dbReference>
<gene>
    <name evidence="6" type="ORF">ACH5RR_020624</name>
</gene>
<dbReference type="SMART" id="SM00338">
    <property type="entry name" value="BRLZ"/>
    <property type="match status" value="1"/>
</dbReference>
<reference evidence="6 7" key="1">
    <citation type="submission" date="2024-11" db="EMBL/GenBank/DDBJ databases">
        <title>A near-complete genome assembly of Cinchona calisaya.</title>
        <authorList>
            <person name="Lian D.C."/>
            <person name="Zhao X.W."/>
            <person name="Wei L."/>
        </authorList>
    </citation>
    <scope>NUCLEOTIDE SEQUENCE [LARGE SCALE GENOMIC DNA]</scope>
    <source>
        <tissue evidence="6">Nenye</tissue>
    </source>
</reference>
<dbReference type="Gene3D" id="1.20.5.170">
    <property type="match status" value="1"/>
</dbReference>
<evidence type="ECO:0000313" key="6">
    <source>
        <dbReference type="EMBL" id="KAL3518035.1"/>
    </source>
</evidence>
<evidence type="ECO:0000256" key="4">
    <source>
        <dbReference type="SAM" id="MobiDB-lite"/>
    </source>
</evidence>
<feature type="domain" description="BZIP" evidence="5">
    <location>
        <begin position="134"/>
        <end position="191"/>
    </location>
</feature>
<dbReference type="Proteomes" id="UP001630127">
    <property type="component" value="Unassembled WGS sequence"/>
</dbReference>
<sequence length="304" mass="34760">MEGSKPIKPSRGASKPPLYPKFNKSSMNPSPLRMMFPSTLANENSPYHDLPSGAGQNVAISPQEVVNSNMPHSLHVHCEGEGFLNQNFETENITNYSSIDKNFENEESRKGKRMMTFIEAVENEKKGRTLPIPVERQLRRTVSNRLSAQRSRLKKSQYIIELKRATQKLEENATYLTVEVDKWTHKKATVKMHNSILKQQLKTKINESILSNSEIEEKQAEIRRLRALYKAQQEEITMRPTAPIVESSTSNLFFYPSESNFQTVFSPKYDFFQSDPKPAPMEISTDDGDIDQYLNLDALSLPPF</sequence>
<evidence type="ECO:0000256" key="3">
    <source>
        <dbReference type="ARBA" id="ARBA00023242"/>
    </source>
</evidence>
<keyword evidence="7" id="KW-1185">Reference proteome</keyword>
<evidence type="ECO:0000259" key="5">
    <source>
        <dbReference type="PROSITE" id="PS50217"/>
    </source>
</evidence>
<accession>A0ABD2ZIC3</accession>
<dbReference type="InterPro" id="IPR044759">
    <property type="entry name" value="bZIP_RF2"/>
</dbReference>
<dbReference type="InterPro" id="IPR004827">
    <property type="entry name" value="bZIP"/>
</dbReference>
<protein>
    <recommendedName>
        <fullName evidence="5">BZIP domain-containing protein</fullName>
    </recommendedName>
</protein>
<dbReference type="PROSITE" id="PS00036">
    <property type="entry name" value="BZIP_BASIC"/>
    <property type="match status" value="1"/>
</dbReference>
<dbReference type="SUPFAM" id="SSF57959">
    <property type="entry name" value="Leucine zipper domain"/>
    <property type="match status" value="1"/>
</dbReference>
<feature type="region of interest" description="Disordered" evidence="4">
    <location>
        <begin position="1"/>
        <end position="56"/>
    </location>
</feature>
<dbReference type="AlphaFoldDB" id="A0ABD2ZIC3"/>
<proteinExistence type="predicted"/>
<dbReference type="EMBL" id="JBJUIK010000009">
    <property type="protein sequence ID" value="KAL3518035.1"/>
    <property type="molecule type" value="Genomic_DNA"/>
</dbReference>
<evidence type="ECO:0000256" key="1">
    <source>
        <dbReference type="ARBA" id="ARBA00023015"/>
    </source>
</evidence>
<comment type="caution">
    <text evidence="6">The sequence shown here is derived from an EMBL/GenBank/DDBJ whole genome shotgun (WGS) entry which is preliminary data.</text>
</comment>
<dbReference type="Pfam" id="PF00170">
    <property type="entry name" value="bZIP_1"/>
    <property type="match status" value="1"/>
</dbReference>
<dbReference type="InterPro" id="IPR052483">
    <property type="entry name" value="bZIP_transcription_regulators"/>
</dbReference>
<dbReference type="PROSITE" id="PS50217">
    <property type="entry name" value="BZIP"/>
    <property type="match status" value="1"/>
</dbReference>
<dbReference type="PANTHER" id="PTHR46391:SF17">
    <property type="entry name" value="BASIC LEUCINE ZIPPER 19-LIKE"/>
    <property type="match status" value="1"/>
</dbReference>
<keyword evidence="3" id="KW-0539">Nucleus</keyword>
<dbReference type="InterPro" id="IPR046347">
    <property type="entry name" value="bZIP_sf"/>
</dbReference>
<keyword evidence="1" id="KW-0805">Transcription regulation</keyword>
<evidence type="ECO:0000256" key="2">
    <source>
        <dbReference type="ARBA" id="ARBA00023163"/>
    </source>
</evidence>
<keyword evidence="2" id="KW-0804">Transcription</keyword>
<organism evidence="6 7">
    <name type="scientific">Cinchona calisaya</name>
    <dbReference type="NCBI Taxonomy" id="153742"/>
    <lineage>
        <taxon>Eukaryota</taxon>
        <taxon>Viridiplantae</taxon>
        <taxon>Streptophyta</taxon>
        <taxon>Embryophyta</taxon>
        <taxon>Tracheophyta</taxon>
        <taxon>Spermatophyta</taxon>
        <taxon>Magnoliopsida</taxon>
        <taxon>eudicotyledons</taxon>
        <taxon>Gunneridae</taxon>
        <taxon>Pentapetalae</taxon>
        <taxon>asterids</taxon>
        <taxon>lamiids</taxon>
        <taxon>Gentianales</taxon>
        <taxon>Rubiaceae</taxon>
        <taxon>Cinchonoideae</taxon>
        <taxon>Cinchoneae</taxon>
        <taxon>Cinchona</taxon>
    </lineage>
</organism>
<dbReference type="GO" id="GO:0005634">
    <property type="term" value="C:nucleus"/>
    <property type="evidence" value="ECO:0007669"/>
    <property type="project" value="UniProtKB-ARBA"/>
</dbReference>
<dbReference type="PANTHER" id="PTHR46391">
    <property type="entry name" value="BASIC LEUCINE ZIPPER 34"/>
    <property type="match status" value="1"/>
</dbReference>